<evidence type="ECO:0000313" key="2">
    <source>
        <dbReference type="Proteomes" id="UP000190188"/>
    </source>
</evidence>
<sequence length="147" mass="16728">MRKTKFILIIMVCLIALIGCSKDKNVMGNQYTLEDVISVFGSQNLKLASFGILGTSLSLNKTMPEVNSIETEAVVDQSEPELVYLYIFKTEQARNTGVKEFNKKMKHPKYTTYPFLYEKGNVLVIYWAKSKDSPLMDKSIQMAIEKL</sequence>
<dbReference type="AlphaFoldDB" id="A0A1T2X5E7"/>
<accession>A0A1T2X5E7</accession>
<name>A0A1T2X5E7_9BACL</name>
<comment type="caution">
    <text evidence="1">The sequence shown here is derived from an EMBL/GenBank/DDBJ whole genome shotgun (WGS) entry which is preliminary data.</text>
</comment>
<organism evidence="1 2">
    <name type="scientific">Paenibacillus selenitireducens</name>
    <dbReference type="NCBI Taxonomy" id="1324314"/>
    <lineage>
        <taxon>Bacteria</taxon>
        <taxon>Bacillati</taxon>
        <taxon>Bacillota</taxon>
        <taxon>Bacilli</taxon>
        <taxon>Bacillales</taxon>
        <taxon>Paenibacillaceae</taxon>
        <taxon>Paenibacillus</taxon>
    </lineage>
</organism>
<evidence type="ECO:0008006" key="3">
    <source>
        <dbReference type="Google" id="ProtNLM"/>
    </source>
</evidence>
<dbReference type="STRING" id="1324314.BVG16_21025"/>
<reference evidence="1 2" key="1">
    <citation type="submission" date="2017-01" db="EMBL/GenBank/DDBJ databases">
        <title>Genome analysis of Paenibacillus selenitrireducens ES3-24.</title>
        <authorList>
            <person name="Xu D."/>
            <person name="Yao R."/>
            <person name="Zheng S."/>
        </authorList>
    </citation>
    <scope>NUCLEOTIDE SEQUENCE [LARGE SCALE GENOMIC DNA]</scope>
    <source>
        <strain evidence="1 2">ES3-24</strain>
    </source>
</reference>
<dbReference type="Proteomes" id="UP000190188">
    <property type="component" value="Unassembled WGS sequence"/>
</dbReference>
<protein>
    <recommendedName>
        <fullName evidence="3">DUF4358 domain-containing protein</fullName>
    </recommendedName>
</protein>
<evidence type="ECO:0000313" key="1">
    <source>
        <dbReference type="EMBL" id="OPA75097.1"/>
    </source>
</evidence>
<keyword evidence="2" id="KW-1185">Reference proteome</keyword>
<dbReference type="PROSITE" id="PS51257">
    <property type="entry name" value="PROKAR_LIPOPROTEIN"/>
    <property type="match status" value="1"/>
</dbReference>
<proteinExistence type="predicted"/>
<dbReference type="EMBL" id="MSZX01000009">
    <property type="protein sequence ID" value="OPA75097.1"/>
    <property type="molecule type" value="Genomic_DNA"/>
</dbReference>
<gene>
    <name evidence="1" type="ORF">BVG16_21025</name>
</gene>